<dbReference type="AlphaFoldDB" id="A0A0R0LJY1"/>
<keyword evidence="3 6" id="KW-0713">Self-incompatibility</keyword>
<protein>
    <recommendedName>
        <fullName evidence="6">S-protein homolog</fullName>
    </recommendedName>
</protein>
<dbReference type="GO" id="GO:0060320">
    <property type="term" value="P:rejection of self pollen"/>
    <property type="evidence" value="ECO:0007669"/>
    <property type="project" value="UniProtKB-KW"/>
</dbReference>
<dbReference type="Proteomes" id="UP000008827">
    <property type="component" value="Chromosome 1"/>
</dbReference>
<evidence type="ECO:0000256" key="5">
    <source>
        <dbReference type="ARBA" id="ARBA00022729"/>
    </source>
</evidence>
<sequence>MSFVYSSYYCVTSMLKALVTIIVFLMIMCVQDGLSEEDYLGGEETIVRDYNWMNDSIPVYLHCQSKDDDLGQQVLVVGEHQEWSFKGNLFGTTLFWCTMDACNVHASFEVYNVKIYIY</sequence>
<reference evidence="8" key="3">
    <citation type="submission" date="2018-07" db="EMBL/GenBank/DDBJ databases">
        <title>WGS assembly of Glycine max.</title>
        <authorList>
            <person name="Schmutz J."/>
            <person name="Cannon S."/>
            <person name="Schlueter J."/>
            <person name="Ma J."/>
            <person name="Mitros T."/>
            <person name="Nelson W."/>
            <person name="Hyten D."/>
            <person name="Song Q."/>
            <person name="Thelen J."/>
            <person name="Cheng J."/>
            <person name="Xu D."/>
            <person name="Hellsten U."/>
            <person name="May G."/>
            <person name="Yu Y."/>
            <person name="Sakurai T."/>
            <person name="Umezawa T."/>
            <person name="Bhattacharyya M."/>
            <person name="Sandhu D."/>
            <person name="Valliyodan B."/>
            <person name="Lindquist E."/>
            <person name="Peto M."/>
            <person name="Grant D."/>
            <person name="Shu S."/>
            <person name="Goodstein D."/>
            <person name="Barry K."/>
            <person name="Futrell-Griggs M."/>
            <person name="Abernathy B."/>
            <person name="Du J."/>
            <person name="Tian Z."/>
            <person name="Zhu L."/>
            <person name="Gill N."/>
            <person name="Joshi T."/>
            <person name="Libault M."/>
            <person name="Sethuraman A."/>
            <person name="Zhang X."/>
            <person name="Shinozaki K."/>
            <person name="Nguyen H."/>
            <person name="Wing R."/>
            <person name="Cregan P."/>
            <person name="Specht J."/>
            <person name="Grimwood J."/>
            <person name="Rokhsar D."/>
            <person name="Stacey G."/>
            <person name="Shoemaker R."/>
            <person name="Jackson S."/>
        </authorList>
    </citation>
    <scope>NUCLEOTIDE SEQUENCE</scope>
    <source>
        <tissue evidence="8">Callus</tissue>
    </source>
</reference>
<evidence type="ECO:0000313" key="8">
    <source>
        <dbReference type="EMBL" id="KRH76255.1"/>
    </source>
</evidence>
<organism evidence="8">
    <name type="scientific">Glycine max</name>
    <name type="common">Soybean</name>
    <name type="synonym">Glycine hispida</name>
    <dbReference type="NCBI Taxonomy" id="3847"/>
    <lineage>
        <taxon>Eukaryota</taxon>
        <taxon>Viridiplantae</taxon>
        <taxon>Streptophyta</taxon>
        <taxon>Embryophyta</taxon>
        <taxon>Tracheophyta</taxon>
        <taxon>Spermatophyta</taxon>
        <taxon>Magnoliopsida</taxon>
        <taxon>eudicotyledons</taxon>
        <taxon>Gunneridae</taxon>
        <taxon>Pentapetalae</taxon>
        <taxon>rosids</taxon>
        <taxon>fabids</taxon>
        <taxon>Fabales</taxon>
        <taxon>Fabaceae</taxon>
        <taxon>Papilionoideae</taxon>
        <taxon>50 kb inversion clade</taxon>
        <taxon>NPAAA clade</taxon>
        <taxon>indigoferoid/millettioid clade</taxon>
        <taxon>Phaseoleae</taxon>
        <taxon>Glycine</taxon>
        <taxon>Glycine subgen. Soja</taxon>
    </lineage>
</organism>
<keyword evidence="5" id="KW-0732">Signal</keyword>
<accession>A0A0R0LJY1</accession>
<dbReference type="Pfam" id="PF05938">
    <property type="entry name" value="Self-incomp_S1"/>
    <property type="match status" value="1"/>
</dbReference>
<proteinExistence type="inferred from homology"/>
<evidence type="ECO:0000256" key="2">
    <source>
        <dbReference type="ARBA" id="ARBA00005581"/>
    </source>
</evidence>
<keyword evidence="7" id="KW-0812">Transmembrane</keyword>
<name>A0A0R0LJY1_SOYBN</name>
<reference evidence="8 9" key="1">
    <citation type="journal article" date="2010" name="Nature">
        <title>Genome sequence of the palaeopolyploid soybean.</title>
        <authorList>
            <person name="Schmutz J."/>
            <person name="Cannon S.B."/>
            <person name="Schlueter J."/>
            <person name="Ma J."/>
            <person name="Mitros T."/>
            <person name="Nelson W."/>
            <person name="Hyten D.L."/>
            <person name="Song Q."/>
            <person name="Thelen J.J."/>
            <person name="Cheng J."/>
            <person name="Xu D."/>
            <person name="Hellsten U."/>
            <person name="May G.D."/>
            <person name="Yu Y."/>
            <person name="Sakurai T."/>
            <person name="Umezawa T."/>
            <person name="Bhattacharyya M.K."/>
            <person name="Sandhu D."/>
            <person name="Valliyodan B."/>
            <person name="Lindquist E."/>
            <person name="Peto M."/>
            <person name="Grant D."/>
            <person name="Shu S."/>
            <person name="Goodstein D."/>
            <person name="Barry K."/>
            <person name="Futrell-Griggs M."/>
            <person name="Abernathy B."/>
            <person name="Du J."/>
            <person name="Tian Z."/>
            <person name="Zhu L."/>
            <person name="Gill N."/>
            <person name="Joshi T."/>
            <person name="Libault M."/>
            <person name="Sethuraman A."/>
            <person name="Zhang X.-C."/>
            <person name="Shinozaki K."/>
            <person name="Nguyen H.T."/>
            <person name="Wing R.A."/>
            <person name="Cregan P."/>
            <person name="Specht J."/>
            <person name="Grimwood J."/>
            <person name="Rokhsar D."/>
            <person name="Stacey G."/>
            <person name="Shoemaker R.C."/>
            <person name="Jackson S.A."/>
        </authorList>
    </citation>
    <scope>NUCLEOTIDE SEQUENCE</scope>
    <source>
        <strain evidence="9">cv. Williams 82</strain>
        <tissue evidence="8">Callus</tissue>
    </source>
</reference>
<feature type="transmembrane region" description="Helical" evidence="7">
    <location>
        <begin position="6"/>
        <end position="30"/>
    </location>
</feature>
<evidence type="ECO:0000256" key="7">
    <source>
        <dbReference type="SAM" id="Phobius"/>
    </source>
</evidence>
<dbReference type="EnsemblPlants" id="KRH76255">
    <property type="protein sequence ID" value="KRH76255"/>
    <property type="gene ID" value="GLYMA_01G142200"/>
</dbReference>
<keyword evidence="4 6" id="KW-0964">Secreted</keyword>
<reference evidence="9" key="2">
    <citation type="submission" date="2018-02" db="UniProtKB">
        <authorList>
            <consortium name="EnsemblPlants"/>
        </authorList>
    </citation>
    <scope>IDENTIFICATION</scope>
    <source>
        <strain evidence="9">Williams 82</strain>
    </source>
</reference>
<dbReference type="InParanoid" id="A0A0R0LJY1"/>
<dbReference type="Gramene" id="KRH76255">
    <property type="protein sequence ID" value="KRH76255"/>
    <property type="gene ID" value="GLYMA_01G142200"/>
</dbReference>
<evidence type="ECO:0000256" key="6">
    <source>
        <dbReference type="RuleBase" id="RU367044"/>
    </source>
</evidence>
<dbReference type="PANTHER" id="PTHR31232">
    <property type="match status" value="1"/>
</dbReference>
<keyword evidence="7" id="KW-0472">Membrane</keyword>
<evidence type="ECO:0000256" key="1">
    <source>
        <dbReference type="ARBA" id="ARBA00004613"/>
    </source>
</evidence>
<comment type="subcellular location">
    <subcellularLocation>
        <location evidence="1 6">Secreted</location>
    </subcellularLocation>
</comment>
<evidence type="ECO:0000256" key="4">
    <source>
        <dbReference type="ARBA" id="ARBA00022525"/>
    </source>
</evidence>
<gene>
    <name evidence="8" type="ORF">GLYMA_01G142200</name>
</gene>
<evidence type="ECO:0000313" key="9">
    <source>
        <dbReference type="EnsemblPlants" id="KRH76255"/>
    </source>
</evidence>
<evidence type="ECO:0000256" key="3">
    <source>
        <dbReference type="ARBA" id="ARBA00022471"/>
    </source>
</evidence>
<dbReference type="GO" id="GO:0005576">
    <property type="term" value="C:extracellular region"/>
    <property type="evidence" value="ECO:0007669"/>
    <property type="project" value="UniProtKB-SubCell"/>
</dbReference>
<dbReference type="EMBL" id="CM000834">
    <property type="protein sequence ID" value="KRH76255.1"/>
    <property type="molecule type" value="Genomic_DNA"/>
</dbReference>
<keyword evidence="7" id="KW-1133">Transmembrane helix</keyword>
<dbReference type="PANTHER" id="PTHR31232:SF156">
    <property type="entry name" value="PLANT SELF-INCOMPATIBILITY PROTEIN S1 FAMILY-RELATED"/>
    <property type="match status" value="1"/>
</dbReference>
<keyword evidence="10" id="KW-1185">Reference proteome</keyword>
<evidence type="ECO:0000313" key="10">
    <source>
        <dbReference type="Proteomes" id="UP000008827"/>
    </source>
</evidence>
<comment type="similarity">
    <text evidence="2 6">Belongs to the plant self-incompatibility (S1) protein family.</text>
</comment>
<dbReference type="InterPro" id="IPR010264">
    <property type="entry name" value="Self-incomp_S1"/>
</dbReference>